<keyword evidence="1" id="KW-0472">Membrane</keyword>
<evidence type="ECO:0000259" key="2">
    <source>
        <dbReference type="Pfam" id="PF14258"/>
    </source>
</evidence>
<dbReference type="KEGG" id="hut:Huta_1090"/>
<accession>C7NM61</accession>
<dbReference type="Gene3D" id="3.40.50.880">
    <property type="match status" value="1"/>
</dbReference>
<dbReference type="Proteomes" id="UP000002071">
    <property type="component" value="Chromosome"/>
</dbReference>
<dbReference type="InterPro" id="IPR029062">
    <property type="entry name" value="Class_I_gatase-like"/>
</dbReference>
<evidence type="ECO:0000313" key="4">
    <source>
        <dbReference type="Proteomes" id="UP000002071"/>
    </source>
</evidence>
<dbReference type="STRING" id="519442.Huta_1090"/>
<dbReference type="RefSeq" id="WP_015788845.1">
    <property type="nucleotide sequence ID" value="NC_013158.1"/>
</dbReference>
<organism evidence="3 4">
    <name type="scientific">Halorhabdus utahensis (strain DSM 12940 / JCM 11049 / AX-2)</name>
    <dbReference type="NCBI Taxonomy" id="519442"/>
    <lineage>
        <taxon>Archaea</taxon>
        <taxon>Methanobacteriati</taxon>
        <taxon>Methanobacteriota</taxon>
        <taxon>Stenosarchaea group</taxon>
        <taxon>Halobacteria</taxon>
        <taxon>Halobacteriales</taxon>
        <taxon>Haloarculaceae</taxon>
        <taxon>Halorhabdus</taxon>
    </lineage>
</organism>
<dbReference type="AlphaFoldDB" id="C7NM61"/>
<feature type="transmembrane region" description="Helical" evidence="1">
    <location>
        <begin position="276"/>
        <end position="296"/>
    </location>
</feature>
<keyword evidence="4" id="KW-1185">Reference proteome</keyword>
<proteinExistence type="predicted"/>
<gene>
    <name evidence="3" type="ordered locus">Huta_1090</name>
</gene>
<protein>
    <recommendedName>
        <fullName evidence="2">DUF4350 domain-containing protein</fullName>
    </recommendedName>
</protein>
<keyword evidence="1" id="KW-0812">Transmembrane</keyword>
<feature type="domain" description="DUF4350" evidence="2">
    <location>
        <begin position="39"/>
        <end position="244"/>
    </location>
</feature>
<name>C7NM61_HALUD</name>
<dbReference type="eggNOG" id="arCOG01314">
    <property type="taxonomic scope" value="Archaea"/>
</dbReference>
<evidence type="ECO:0000313" key="3">
    <source>
        <dbReference type="EMBL" id="ACV11269.1"/>
    </source>
</evidence>
<dbReference type="GeneID" id="8383364"/>
<sequence>MRDLRDVTVPEAVLVAITIAVAGAILFGAATSATAFGAFNYGWDGTADLRTVAGETTDSAVLENASAYDRLAGNGTLAVVLGPSEPYTPAELERIETFLRGGGTLLVGGDFGAGANELLAGIDATARIDGRLLRDERNYGRSPAFPLATNVNGTVGVDELALNYPSAVVTPNGTNATVMASTSPYAYADENRNGELDDAESMRAYPILTRESVGNGTVLTLSDPSVFINSMLDRGDNRAFAQTLFGDAQRVRFDYTHSGGIPPLVRLLKLIRSGPLTQFLFGTLLVGGIVVMARYGRAIRNRFSRRAPAAEDVALTEAEIVDLVSKQHPDWDHDRVTRIATQLATRRSGDRDTSSDDS</sequence>
<dbReference type="HOGENOM" id="CLU_060688_0_0_2"/>
<feature type="transmembrane region" description="Helical" evidence="1">
    <location>
        <begin position="12"/>
        <end position="30"/>
    </location>
</feature>
<dbReference type="EMBL" id="CP001687">
    <property type="protein sequence ID" value="ACV11269.1"/>
    <property type="molecule type" value="Genomic_DNA"/>
</dbReference>
<dbReference type="Pfam" id="PF14258">
    <property type="entry name" value="DUF4350"/>
    <property type="match status" value="1"/>
</dbReference>
<reference evidence="3 4" key="1">
    <citation type="journal article" date="2009" name="Stand. Genomic Sci.">
        <title>Complete genome sequence of Halorhabdus utahensis type strain (AX-2).</title>
        <authorList>
            <person name="Anderson I."/>
            <person name="Tindall B.J."/>
            <person name="Pomrenke H."/>
            <person name="Goker M."/>
            <person name="Lapidus A."/>
            <person name="Nolan M."/>
            <person name="Copeland A."/>
            <person name="Glavina Del Rio T."/>
            <person name="Chen F."/>
            <person name="Tice H."/>
            <person name="Cheng J.F."/>
            <person name="Lucas S."/>
            <person name="Chertkov O."/>
            <person name="Bruce D."/>
            <person name="Brettin T."/>
            <person name="Detter J.C."/>
            <person name="Han C."/>
            <person name="Goodwin L."/>
            <person name="Land M."/>
            <person name="Hauser L."/>
            <person name="Chang Y.J."/>
            <person name="Jeffries C.D."/>
            <person name="Pitluck S."/>
            <person name="Pati A."/>
            <person name="Mavromatis K."/>
            <person name="Ivanova N."/>
            <person name="Ovchinnikova G."/>
            <person name="Chen A."/>
            <person name="Palaniappan K."/>
            <person name="Chain P."/>
            <person name="Rohde M."/>
            <person name="Bristow J."/>
            <person name="Eisen J.A."/>
            <person name="Markowitz V."/>
            <person name="Hugenholtz P."/>
            <person name="Kyrpides N.C."/>
            <person name="Klenk H.P."/>
        </authorList>
    </citation>
    <scope>NUCLEOTIDE SEQUENCE [LARGE SCALE GENOMIC DNA]</scope>
    <source>
        <strain evidence="4">DSM 12940 / JCM 11049 / AX-2</strain>
    </source>
</reference>
<dbReference type="OrthoDB" id="372296at2157"/>
<evidence type="ECO:0000256" key="1">
    <source>
        <dbReference type="SAM" id="Phobius"/>
    </source>
</evidence>
<keyword evidence="1" id="KW-1133">Transmembrane helix</keyword>
<dbReference type="InterPro" id="IPR025646">
    <property type="entry name" value="DUF4350"/>
</dbReference>